<dbReference type="Proteomes" id="UP001156398">
    <property type="component" value="Unassembled WGS sequence"/>
</dbReference>
<evidence type="ECO:0000313" key="2">
    <source>
        <dbReference type="EMBL" id="MDI5966687.1"/>
    </source>
</evidence>
<protein>
    <recommendedName>
        <fullName evidence="4">Twin-arginine translocation signal domain-containing protein</fullName>
    </recommendedName>
</protein>
<dbReference type="EMBL" id="JAAGKO020000058">
    <property type="protein sequence ID" value="MDI5966687.1"/>
    <property type="molecule type" value="Genomic_DNA"/>
</dbReference>
<feature type="region of interest" description="Disordered" evidence="1">
    <location>
        <begin position="59"/>
        <end position="104"/>
    </location>
</feature>
<feature type="compositionally biased region" description="Basic residues" evidence="1">
    <location>
        <begin position="76"/>
        <end position="91"/>
    </location>
</feature>
<evidence type="ECO:0008006" key="4">
    <source>
        <dbReference type="Google" id="ProtNLM"/>
    </source>
</evidence>
<evidence type="ECO:0000256" key="1">
    <source>
        <dbReference type="SAM" id="MobiDB-lite"/>
    </source>
</evidence>
<proteinExistence type="predicted"/>
<sequence>MTYRKLRRAAVLGGATGVRIAEAAGPLTRPRTEPPPCATPTNRRRAAGISAVVFIPAQRRRPPWRYEPHESGHGTACHRRIRRRPPPPHRGRPPDQDQDPDPDA</sequence>
<name>A0ABT6W7G0_9ACTN</name>
<dbReference type="RefSeq" id="WP_271324302.1">
    <property type="nucleotide sequence ID" value="NZ_JAAGKO020000058.1"/>
</dbReference>
<comment type="caution">
    <text evidence="2">The sequence shown here is derived from an EMBL/GenBank/DDBJ whole genome shotgun (WGS) entry which is preliminary data.</text>
</comment>
<reference evidence="2 3" key="1">
    <citation type="submission" date="2023-05" db="EMBL/GenBank/DDBJ databases">
        <title>Streptantibioticus silvisoli sp. nov., acidotolerant actinomycetes 1 from pine litter.</title>
        <authorList>
            <person name="Swiecimska M."/>
            <person name="Golinska P."/>
            <person name="Sangal V."/>
            <person name="Wachnowicz B."/>
            <person name="Goodfellow M."/>
        </authorList>
    </citation>
    <scope>NUCLEOTIDE SEQUENCE [LARGE SCALE GENOMIC DNA]</scope>
    <source>
        <strain evidence="2 3">SL54</strain>
    </source>
</reference>
<organism evidence="2 3">
    <name type="scientific">Streptantibioticus silvisoli</name>
    <dbReference type="NCBI Taxonomy" id="2705255"/>
    <lineage>
        <taxon>Bacteria</taxon>
        <taxon>Bacillati</taxon>
        <taxon>Actinomycetota</taxon>
        <taxon>Actinomycetes</taxon>
        <taxon>Kitasatosporales</taxon>
        <taxon>Streptomycetaceae</taxon>
        <taxon>Streptantibioticus</taxon>
    </lineage>
</organism>
<keyword evidence="3" id="KW-1185">Reference proteome</keyword>
<evidence type="ECO:0000313" key="3">
    <source>
        <dbReference type="Proteomes" id="UP001156398"/>
    </source>
</evidence>
<feature type="region of interest" description="Disordered" evidence="1">
    <location>
        <begin position="23"/>
        <end position="45"/>
    </location>
</feature>
<gene>
    <name evidence="2" type="ORF">POF43_028830</name>
</gene>
<accession>A0ABT6W7G0</accession>